<proteinExistence type="predicted"/>
<organism evidence="1">
    <name type="scientific">marine sediment metagenome</name>
    <dbReference type="NCBI Taxonomy" id="412755"/>
    <lineage>
        <taxon>unclassified sequences</taxon>
        <taxon>metagenomes</taxon>
        <taxon>ecological metagenomes</taxon>
    </lineage>
</organism>
<comment type="caution">
    <text evidence="1">The sequence shown here is derived from an EMBL/GenBank/DDBJ whole genome shotgun (WGS) entry which is preliminary data.</text>
</comment>
<accession>A0A0F9VXX5</accession>
<sequence length="175" mass="19358">MPNDQLFYYVRGNLLGIVPTPTESTASKATGTVTVSSSTCTDSSAGFGTNTLIQDLVEVNGTLHIIVSNTATTFTVDGTPTAGTYTIYKKGLEIWYLKLPSNLTSDSDSLAGNEIDHWTMVYGVISRVLAMNGQLNESEYYRRLYEDGKEKRRVEKVREAGPLHIQPWNIRSDLK</sequence>
<name>A0A0F9VXX5_9ZZZZ</name>
<protein>
    <submittedName>
        <fullName evidence="1">Uncharacterized protein</fullName>
    </submittedName>
</protein>
<gene>
    <name evidence="1" type="ORF">LCGC14_0351300</name>
</gene>
<dbReference type="AlphaFoldDB" id="A0A0F9VXX5"/>
<dbReference type="EMBL" id="LAZR01000265">
    <property type="protein sequence ID" value="KKN78271.1"/>
    <property type="molecule type" value="Genomic_DNA"/>
</dbReference>
<evidence type="ECO:0000313" key="1">
    <source>
        <dbReference type="EMBL" id="KKN78271.1"/>
    </source>
</evidence>
<reference evidence="1" key="1">
    <citation type="journal article" date="2015" name="Nature">
        <title>Complex archaea that bridge the gap between prokaryotes and eukaryotes.</title>
        <authorList>
            <person name="Spang A."/>
            <person name="Saw J.H."/>
            <person name="Jorgensen S.L."/>
            <person name="Zaremba-Niedzwiedzka K."/>
            <person name="Martijn J."/>
            <person name="Lind A.E."/>
            <person name="van Eijk R."/>
            <person name="Schleper C."/>
            <person name="Guy L."/>
            <person name="Ettema T.J."/>
        </authorList>
    </citation>
    <scope>NUCLEOTIDE SEQUENCE</scope>
</reference>